<evidence type="ECO:0000256" key="1">
    <source>
        <dbReference type="SAM" id="Phobius"/>
    </source>
</evidence>
<proteinExistence type="predicted"/>
<dbReference type="EMBL" id="CP053840">
    <property type="protein sequence ID" value="QKF66566.1"/>
    <property type="molecule type" value="Genomic_DNA"/>
</dbReference>
<feature type="signal peptide" evidence="2">
    <location>
        <begin position="1"/>
        <end position="19"/>
    </location>
</feature>
<name>A0AAE7E4D0_9BACT</name>
<feature type="transmembrane region" description="Helical" evidence="1">
    <location>
        <begin position="604"/>
        <end position="624"/>
    </location>
</feature>
<gene>
    <name evidence="3" type="ORF">AVENP_1011</name>
</gene>
<dbReference type="KEGG" id="avp:AVENP_1011"/>
<evidence type="ECO:0000256" key="2">
    <source>
        <dbReference type="SAM" id="SignalP"/>
    </source>
</evidence>
<dbReference type="RefSeq" id="WP_128358965.1">
    <property type="nucleotide sequence ID" value="NZ_CP053840.1"/>
</dbReference>
<evidence type="ECO:0000313" key="4">
    <source>
        <dbReference type="Proteomes" id="UP000503482"/>
    </source>
</evidence>
<feature type="transmembrane region" description="Helical" evidence="1">
    <location>
        <begin position="248"/>
        <end position="265"/>
    </location>
</feature>
<keyword evidence="1" id="KW-1133">Transmembrane helix</keyword>
<keyword evidence="1" id="KW-0472">Membrane</keyword>
<feature type="chain" id="PRO_5042098879" evidence="2">
    <location>
        <begin position="20"/>
        <end position="840"/>
    </location>
</feature>
<dbReference type="Proteomes" id="UP000503482">
    <property type="component" value="Chromosome"/>
</dbReference>
<protein>
    <submittedName>
        <fullName evidence="3">Membrane protein</fullName>
    </submittedName>
</protein>
<feature type="transmembrane region" description="Helical" evidence="1">
    <location>
        <begin position="780"/>
        <end position="800"/>
    </location>
</feature>
<feature type="transmembrane region" description="Helical" evidence="1">
    <location>
        <begin position="631"/>
        <end position="650"/>
    </location>
</feature>
<feature type="transmembrane region" description="Helical" evidence="1">
    <location>
        <begin position="285"/>
        <end position="304"/>
    </location>
</feature>
<reference evidence="3 4" key="1">
    <citation type="submission" date="2020-05" db="EMBL/GenBank/DDBJ databases">
        <title>Complete genome sequencing of Campylobacter and Arcobacter type strains.</title>
        <authorList>
            <person name="Miller W.G."/>
            <person name="Yee E."/>
        </authorList>
    </citation>
    <scope>NUCLEOTIDE SEQUENCE [LARGE SCALE GENOMIC DNA]</scope>
    <source>
        <strain evidence="3 4">LMG 26156</strain>
    </source>
</reference>
<keyword evidence="1" id="KW-0812">Transmembrane</keyword>
<keyword evidence="4" id="KW-1185">Reference proteome</keyword>
<feature type="transmembrane region" description="Helical" evidence="1">
    <location>
        <begin position="710"/>
        <end position="728"/>
    </location>
</feature>
<sequence length="840" mass="92248">MKYFLIFLCSFIFTLDGFAYTEISTSYVMDDYRKGDMDKYKTDDLQSISKEALVRRGIISSESQLTRQIATPVNSANIRSSITCSFVGNDWTATVYSINAQSGIVTCMVAKKGDLYNPIGVFDTSYPNLKEAFALDLKKAEEANRNLIDNADNQFKPLQNAVNSIQSSVSNQSGNYLTIPRLLTAAVLSDTDIVDVNSTKSANKLQLKDNFASSYFDSSSNEFVDNKEYILADAETIFSVYTGLSDVSMTYLILLIAFFGIWGVGGKALSHFSSKMEDKQNHEKVSPYITGIVLGVLLFFPTGFKEQISSNGSVVAEYDIMKTKYQDIEKGGYYLFSDWADAAAKVIIDAEVNAIIKKSGVGTKEQIIQTSAGLTQSSNLMDFTGNIADICKNNIYNYDGLIDGEGKHQYSTDPNIAYPTSEKWAYANSKIRSNTSNLYYSVQDGEVKGSGAYNQNVLSKVNSKDPLDHFYPEYSLSLCGKNYYADKENESKMIAYDNSMKTLTGQNESSANKIPMLEGLIKFQYELYRDFGYLAVLGLPVTKLQTEYIGGLYKTKRSEVLEKLNDEVKEDSMGTHMIMSSIPYMFVPGAGTIFNVVTENSGKIGGALGGGAGAAAGGGILSWLSGTVGTVAGAAVGTLGGGILGMYFAYETAKTVLELTPIVGLVVIGLLRFIVILVKIFSFHFASLFMMPIMFARENIQAISRFTMKIFATMLELPIFVLAVWLAMTASSLIHSIGDIFGKKIIIGMLENNSLQYQGVKGTSWSFGTVNGEWLAKLKIYVFDGFIEIAIAVFSIVIIYKIIVSLHNTLFEVIEVQGSKELDGAIESMKNEASSWGTRI</sequence>
<organism evidence="3 4">
    <name type="scientific">Arcobacter venerupis</name>
    <dbReference type="NCBI Taxonomy" id="1054033"/>
    <lineage>
        <taxon>Bacteria</taxon>
        <taxon>Pseudomonadati</taxon>
        <taxon>Campylobacterota</taxon>
        <taxon>Epsilonproteobacteria</taxon>
        <taxon>Campylobacterales</taxon>
        <taxon>Arcobacteraceae</taxon>
        <taxon>Arcobacter</taxon>
    </lineage>
</organism>
<keyword evidence="2" id="KW-0732">Signal</keyword>
<accession>A0AAE7E4D0</accession>
<feature type="transmembrane region" description="Helical" evidence="1">
    <location>
        <begin position="662"/>
        <end position="689"/>
    </location>
</feature>
<dbReference type="AlphaFoldDB" id="A0AAE7E4D0"/>
<evidence type="ECO:0000313" key="3">
    <source>
        <dbReference type="EMBL" id="QKF66566.1"/>
    </source>
</evidence>